<dbReference type="InterPro" id="IPR000014">
    <property type="entry name" value="PAS"/>
</dbReference>
<evidence type="ECO:0000313" key="3">
    <source>
        <dbReference type="Proteomes" id="UP001241472"/>
    </source>
</evidence>
<dbReference type="RefSeq" id="WP_306840003.1">
    <property type="nucleotide sequence ID" value="NZ_JAUSRF010000028.1"/>
</dbReference>
<accession>A0ABT9Q222</accession>
<dbReference type="Pfam" id="PF08447">
    <property type="entry name" value="PAS_3"/>
    <property type="match status" value="1"/>
</dbReference>
<gene>
    <name evidence="2" type="ORF">J2T09_005287</name>
</gene>
<feature type="domain" description="PAS fold-3" evidence="1">
    <location>
        <begin position="32"/>
        <end position="121"/>
    </location>
</feature>
<evidence type="ECO:0000313" key="2">
    <source>
        <dbReference type="EMBL" id="MDP9840500.1"/>
    </source>
</evidence>
<name>A0ABT9Q222_9HYPH</name>
<protein>
    <submittedName>
        <fullName evidence="2">PAS domain-containing protein</fullName>
    </submittedName>
</protein>
<reference evidence="2 3" key="1">
    <citation type="submission" date="2023-07" db="EMBL/GenBank/DDBJ databases">
        <title>Sorghum-associated microbial communities from plants grown in Nebraska, USA.</title>
        <authorList>
            <person name="Schachtman D."/>
        </authorList>
    </citation>
    <scope>NUCLEOTIDE SEQUENCE [LARGE SCALE GENOMIC DNA]</scope>
    <source>
        <strain evidence="2 3">DS1307</strain>
    </source>
</reference>
<dbReference type="SUPFAM" id="SSF55785">
    <property type="entry name" value="PYP-like sensor domain (PAS domain)"/>
    <property type="match status" value="1"/>
</dbReference>
<proteinExistence type="predicted"/>
<evidence type="ECO:0000259" key="1">
    <source>
        <dbReference type="Pfam" id="PF08447"/>
    </source>
</evidence>
<dbReference type="Gene3D" id="3.30.450.20">
    <property type="entry name" value="PAS domain"/>
    <property type="match status" value="1"/>
</dbReference>
<comment type="caution">
    <text evidence="2">The sequence shown here is derived from an EMBL/GenBank/DDBJ whole genome shotgun (WGS) entry which is preliminary data.</text>
</comment>
<dbReference type="Proteomes" id="UP001241472">
    <property type="component" value="Unassembled WGS sequence"/>
</dbReference>
<keyword evidence="3" id="KW-1185">Reference proteome</keyword>
<dbReference type="InterPro" id="IPR035965">
    <property type="entry name" value="PAS-like_dom_sf"/>
</dbReference>
<organism evidence="2 3">
    <name type="scientific">Neorhizobium huautlense</name>
    <dbReference type="NCBI Taxonomy" id="67774"/>
    <lineage>
        <taxon>Bacteria</taxon>
        <taxon>Pseudomonadati</taxon>
        <taxon>Pseudomonadota</taxon>
        <taxon>Alphaproteobacteria</taxon>
        <taxon>Hyphomicrobiales</taxon>
        <taxon>Rhizobiaceae</taxon>
        <taxon>Rhizobium/Agrobacterium group</taxon>
        <taxon>Neorhizobium</taxon>
    </lineage>
</organism>
<sequence>MQQPSAFLFETDNIHEVPDAGFFTWDVPDNLLYADGALARLFGIDEVLAEQGLPIEDYLARVHQDDLARLAKAIRDSIVEHTAQQEHYRVLNAAGRYVNVCSFGRGFRDQDGVPVRYVGIVVPAEQSDVHARVSH</sequence>
<dbReference type="InterPro" id="IPR013655">
    <property type="entry name" value="PAS_fold_3"/>
</dbReference>
<dbReference type="CDD" id="cd00130">
    <property type="entry name" value="PAS"/>
    <property type="match status" value="1"/>
</dbReference>
<dbReference type="EMBL" id="JAUSRF010000028">
    <property type="protein sequence ID" value="MDP9840500.1"/>
    <property type="molecule type" value="Genomic_DNA"/>
</dbReference>